<feature type="binding site" evidence="12">
    <location>
        <position position="103"/>
    </location>
    <ligand>
        <name>[4Fe-4S] cluster</name>
        <dbReference type="ChEBI" id="CHEBI:49883"/>
        <note>4Fe-4S-S-AdoMet</note>
    </ligand>
</feature>
<evidence type="ECO:0000313" key="15">
    <source>
        <dbReference type="Proteomes" id="UP000020492"/>
    </source>
</evidence>
<dbReference type="GO" id="GO:0019843">
    <property type="term" value="F:rRNA binding"/>
    <property type="evidence" value="ECO:0007669"/>
    <property type="project" value="UniProtKB-UniRule"/>
</dbReference>
<dbReference type="Pfam" id="PF04055">
    <property type="entry name" value="Radical_SAM"/>
    <property type="match status" value="1"/>
</dbReference>
<feature type="binding site" evidence="12">
    <location>
        <begin position="153"/>
        <end position="154"/>
    </location>
    <ligand>
        <name>S-adenosyl-L-methionine</name>
        <dbReference type="ChEBI" id="CHEBI:59789"/>
    </ligand>
</feature>
<evidence type="ECO:0000256" key="3">
    <source>
        <dbReference type="ARBA" id="ARBA00022490"/>
    </source>
</evidence>
<feature type="binding site" evidence="12">
    <location>
        <position position="110"/>
    </location>
    <ligand>
        <name>[4Fe-4S] cluster</name>
        <dbReference type="ChEBI" id="CHEBI:49883"/>
        <note>4Fe-4S-S-AdoMet</note>
    </ligand>
</feature>
<evidence type="ECO:0000256" key="11">
    <source>
        <dbReference type="ARBA" id="ARBA00023014"/>
    </source>
</evidence>
<comment type="catalytic activity">
    <reaction evidence="12">
        <text>adenosine(2503) in 23S rRNA + 2 reduced [2Fe-2S]-[ferredoxin] + 2 S-adenosyl-L-methionine = 2-methyladenosine(2503) in 23S rRNA + 5'-deoxyadenosine + L-methionine + 2 oxidized [2Fe-2S]-[ferredoxin] + S-adenosyl-L-homocysteine</text>
        <dbReference type="Rhea" id="RHEA:42916"/>
        <dbReference type="Rhea" id="RHEA-COMP:10000"/>
        <dbReference type="Rhea" id="RHEA-COMP:10001"/>
        <dbReference type="Rhea" id="RHEA-COMP:10152"/>
        <dbReference type="Rhea" id="RHEA-COMP:10282"/>
        <dbReference type="ChEBI" id="CHEBI:17319"/>
        <dbReference type="ChEBI" id="CHEBI:33737"/>
        <dbReference type="ChEBI" id="CHEBI:33738"/>
        <dbReference type="ChEBI" id="CHEBI:57844"/>
        <dbReference type="ChEBI" id="CHEBI:57856"/>
        <dbReference type="ChEBI" id="CHEBI:59789"/>
        <dbReference type="ChEBI" id="CHEBI:74411"/>
        <dbReference type="ChEBI" id="CHEBI:74497"/>
        <dbReference type="EC" id="2.1.1.192"/>
    </reaction>
</comment>
<dbReference type="GO" id="GO:0005737">
    <property type="term" value="C:cytoplasm"/>
    <property type="evidence" value="ECO:0007669"/>
    <property type="project" value="UniProtKB-SubCell"/>
</dbReference>
<dbReference type="GO" id="GO:0046872">
    <property type="term" value="F:metal ion binding"/>
    <property type="evidence" value="ECO:0007669"/>
    <property type="project" value="UniProtKB-KW"/>
</dbReference>
<evidence type="ECO:0000256" key="6">
    <source>
        <dbReference type="ARBA" id="ARBA00022679"/>
    </source>
</evidence>
<keyword evidence="8 12" id="KW-0819">tRNA processing</keyword>
<comment type="subcellular location">
    <subcellularLocation>
        <location evidence="1 12">Cytoplasm</location>
    </subcellularLocation>
</comment>
<dbReference type="SFLD" id="SFLDS00029">
    <property type="entry name" value="Radical_SAM"/>
    <property type="match status" value="1"/>
</dbReference>
<dbReference type="FunFam" id="3.20.20.70:FF:000014">
    <property type="entry name" value="Probable dual-specificity RNA methyltransferase RlmN"/>
    <property type="match status" value="1"/>
</dbReference>
<keyword evidence="3 12" id="KW-0963">Cytoplasm</keyword>
<name>A0A016QMT0_9DEIO</name>
<keyword evidence="12" id="KW-1015">Disulfide bond</keyword>
<comment type="caution">
    <text evidence="12">Lacks conserved residue(s) required for the propagation of feature annotation.</text>
</comment>
<organism evidence="14 15">
    <name type="scientific">Deinococcus phoenicis</name>
    <dbReference type="NCBI Taxonomy" id="1476583"/>
    <lineage>
        <taxon>Bacteria</taxon>
        <taxon>Thermotogati</taxon>
        <taxon>Deinococcota</taxon>
        <taxon>Deinococci</taxon>
        <taxon>Deinococcales</taxon>
        <taxon>Deinococcaceae</taxon>
        <taxon>Deinococcus</taxon>
    </lineage>
</organism>
<keyword evidence="7 12" id="KW-0949">S-adenosyl-L-methionine</keyword>
<evidence type="ECO:0000256" key="2">
    <source>
        <dbReference type="ARBA" id="ARBA00022485"/>
    </source>
</evidence>
<dbReference type="InterPro" id="IPR013785">
    <property type="entry name" value="Aldolase_TIM"/>
</dbReference>
<dbReference type="PANTHER" id="PTHR30544">
    <property type="entry name" value="23S RRNA METHYLTRANSFERASE"/>
    <property type="match status" value="1"/>
</dbReference>
<dbReference type="OrthoDB" id="9793973at2"/>
<dbReference type="STRING" id="1476583.DEIPH_ctg040orf0017"/>
<dbReference type="PROSITE" id="PS51918">
    <property type="entry name" value="RADICAL_SAM"/>
    <property type="match status" value="1"/>
</dbReference>
<dbReference type="HAMAP" id="MF_01849">
    <property type="entry name" value="RNA_methyltr_RlmN"/>
    <property type="match status" value="1"/>
</dbReference>
<keyword evidence="4 12" id="KW-0698">rRNA processing</keyword>
<gene>
    <name evidence="12" type="primary">rlmN</name>
    <name evidence="14" type="ORF">DEIPH_ctg040orf0017</name>
</gene>
<feature type="binding site" evidence="12">
    <location>
        <begin position="209"/>
        <end position="211"/>
    </location>
    <ligand>
        <name>S-adenosyl-L-methionine</name>
        <dbReference type="ChEBI" id="CHEBI:59789"/>
    </ligand>
</feature>
<dbReference type="InterPro" id="IPR027492">
    <property type="entry name" value="RNA_MTrfase_RlmN"/>
</dbReference>
<dbReference type="CDD" id="cd01335">
    <property type="entry name" value="Radical_SAM"/>
    <property type="match status" value="1"/>
</dbReference>
<comment type="cofactor">
    <cofactor evidence="12">
        <name>[4Fe-4S] cluster</name>
        <dbReference type="ChEBI" id="CHEBI:49883"/>
    </cofactor>
    <text evidence="12">Binds 1 [4Fe-4S] cluster. The cluster is coordinated with 3 cysteines and an exchangeable S-adenosyl-L-methionine.</text>
</comment>
<dbReference type="GO" id="GO:0051539">
    <property type="term" value="F:4 iron, 4 sulfur cluster binding"/>
    <property type="evidence" value="ECO:0007669"/>
    <property type="project" value="UniProtKB-UniRule"/>
</dbReference>
<dbReference type="EC" id="2.1.1.192" evidence="12"/>
<evidence type="ECO:0000256" key="1">
    <source>
        <dbReference type="ARBA" id="ARBA00004496"/>
    </source>
</evidence>
<dbReference type="InterPro" id="IPR007197">
    <property type="entry name" value="rSAM"/>
</dbReference>
<dbReference type="EMBL" id="JHAC01000038">
    <property type="protein sequence ID" value="EYB67455.1"/>
    <property type="molecule type" value="Genomic_DNA"/>
</dbReference>
<dbReference type="GO" id="GO:0070475">
    <property type="term" value="P:rRNA base methylation"/>
    <property type="evidence" value="ECO:0007669"/>
    <property type="project" value="UniProtKB-UniRule"/>
</dbReference>
<dbReference type="Proteomes" id="UP000020492">
    <property type="component" value="Unassembled WGS sequence"/>
</dbReference>
<dbReference type="InterPro" id="IPR058240">
    <property type="entry name" value="rSAM_sf"/>
</dbReference>
<dbReference type="GO" id="GO:0000049">
    <property type="term" value="F:tRNA binding"/>
    <property type="evidence" value="ECO:0007669"/>
    <property type="project" value="UniProtKB-UniRule"/>
</dbReference>
<keyword evidence="5 12" id="KW-0489">Methyltransferase</keyword>
<dbReference type="Pfam" id="PF21016">
    <property type="entry name" value="RlmN_N"/>
    <property type="match status" value="1"/>
</dbReference>
<dbReference type="RefSeq" id="WP_034358421.1">
    <property type="nucleotide sequence ID" value="NZ_JHAC01000038.1"/>
</dbReference>
<proteinExistence type="inferred from homology"/>
<feature type="binding site" evidence="12">
    <location>
        <position position="285"/>
    </location>
    <ligand>
        <name>S-adenosyl-L-methionine</name>
        <dbReference type="ChEBI" id="CHEBI:59789"/>
    </ligand>
</feature>
<keyword evidence="2 12" id="KW-0004">4Fe-4S</keyword>
<evidence type="ECO:0000256" key="5">
    <source>
        <dbReference type="ARBA" id="ARBA00022603"/>
    </source>
</evidence>
<dbReference type="PANTHER" id="PTHR30544:SF5">
    <property type="entry name" value="RADICAL SAM CORE DOMAIN-CONTAINING PROTEIN"/>
    <property type="match status" value="1"/>
</dbReference>
<reference evidence="14 15" key="1">
    <citation type="submission" date="2014-03" db="EMBL/GenBank/DDBJ databases">
        <title>Draft genome sequence of Deinococcus phoenicis 1P10ME.</title>
        <authorList>
            <person name="Stepanov V.G."/>
            <person name="Vaishampayan P."/>
            <person name="Venkateswaran K."/>
            <person name="Fox G.E."/>
        </authorList>
    </citation>
    <scope>NUCLEOTIDE SEQUENCE [LARGE SCALE GENOMIC DNA]</scope>
    <source>
        <strain evidence="14 15">1P10ME</strain>
    </source>
</reference>
<feature type="binding site" evidence="12">
    <location>
        <position position="185"/>
    </location>
    <ligand>
        <name>S-adenosyl-L-methionine</name>
        <dbReference type="ChEBI" id="CHEBI:59789"/>
    </ligand>
</feature>
<feature type="domain" description="Radical SAM core" evidence="13">
    <location>
        <begin position="89"/>
        <end position="323"/>
    </location>
</feature>
<keyword evidence="10 12" id="KW-0408">Iron</keyword>
<dbReference type="Gene3D" id="1.10.150.530">
    <property type="match status" value="1"/>
</dbReference>
<evidence type="ECO:0000313" key="14">
    <source>
        <dbReference type="EMBL" id="EYB67455.1"/>
    </source>
</evidence>
<evidence type="ECO:0000256" key="9">
    <source>
        <dbReference type="ARBA" id="ARBA00022723"/>
    </source>
</evidence>
<dbReference type="GO" id="GO:0002935">
    <property type="term" value="F:tRNA (adenine(37)-C2)-methyltransferase activity"/>
    <property type="evidence" value="ECO:0007669"/>
    <property type="project" value="UniProtKB-UniRule"/>
</dbReference>
<comment type="miscellaneous">
    <text evidence="12">Reaction proceeds by a ping-pong mechanism involving intermediate methylation of a conserved cysteine residue.</text>
</comment>
<sequence length="344" mass="37680">MQLLLDLHPDQYPLDGFRRRQLLEWVFVQGVGTFDAMTNLPADVRADLAARFTMNPFREIETVRSADGSVKYLFTLHDGRQMEAVYMPYLDRKTICVSTMVGCPAKCAFCATGAMGFGRNLTPGEIVGQILAVAGGEGLAPRELRNLVFMGMGEPLLNYDHTMQAARILLHPQALGMSKRRVTLSTVGLPKGIRRLAAEDDLGIKLAISLHAPDEETRQRIIPTGHRNSIAEIMASAREYQAVTGRRVTFEYSMLRGVNDHLWQAEELAGLLRGLVSHVNLIPMNPWDGSGFESSTEEEIQAFYDALEARGVDVSVRRSRGKDAGAACGQLALKRPGAAAGAPA</sequence>
<dbReference type="PIRSF" id="PIRSF006004">
    <property type="entry name" value="CHP00048"/>
    <property type="match status" value="1"/>
</dbReference>
<dbReference type="InterPro" id="IPR048641">
    <property type="entry name" value="RlmN_N"/>
</dbReference>
<dbReference type="PATRIC" id="fig|1476583.3.peg.2440"/>
<dbReference type="AlphaFoldDB" id="A0A016QMT0"/>
<protein>
    <recommendedName>
        <fullName evidence="12">Probable dual-specificity RNA methyltransferase RlmN</fullName>
        <ecNumber evidence="12">2.1.1.192</ecNumber>
    </recommendedName>
    <alternativeName>
        <fullName evidence="12">23S rRNA (adenine(2503)-C(2))-methyltransferase</fullName>
    </alternativeName>
    <alternativeName>
        <fullName evidence="12">23S rRNA m2A2503 methyltransferase</fullName>
    </alternativeName>
    <alternativeName>
        <fullName evidence="12">Ribosomal RNA large subunit methyltransferase N</fullName>
    </alternativeName>
    <alternativeName>
        <fullName evidence="12">tRNA (adenine(37)-C(2))-methyltransferase</fullName>
    </alternativeName>
    <alternativeName>
        <fullName evidence="12">tRNA m2A37 methyltransferase</fullName>
    </alternativeName>
</protein>
<accession>A0A016QMT0</accession>
<evidence type="ECO:0000259" key="13">
    <source>
        <dbReference type="PROSITE" id="PS51918"/>
    </source>
</evidence>
<keyword evidence="15" id="KW-1185">Reference proteome</keyword>
<keyword evidence="6 12" id="KW-0808">Transferase</keyword>
<dbReference type="eggNOG" id="COG0820">
    <property type="taxonomic scope" value="Bacteria"/>
</dbReference>
<feature type="active site" description="S-methylcysteine intermediate" evidence="12">
    <location>
        <position position="328"/>
    </location>
</feature>
<dbReference type="SFLD" id="SFLDF00275">
    <property type="entry name" value="adenosine_C2_methyltransferase"/>
    <property type="match status" value="1"/>
</dbReference>
<evidence type="ECO:0000256" key="10">
    <source>
        <dbReference type="ARBA" id="ARBA00023004"/>
    </source>
</evidence>
<dbReference type="GO" id="GO:0070040">
    <property type="term" value="F:rRNA (adenine(2503)-C2-)-methyltransferase activity"/>
    <property type="evidence" value="ECO:0007669"/>
    <property type="project" value="UniProtKB-UniRule"/>
</dbReference>
<dbReference type="InterPro" id="IPR004383">
    <property type="entry name" value="rRNA_lsu_MTrfase_RlmN/Cfr"/>
</dbReference>
<keyword evidence="9 12" id="KW-0479">Metal-binding</keyword>
<evidence type="ECO:0000256" key="4">
    <source>
        <dbReference type="ARBA" id="ARBA00022552"/>
    </source>
</evidence>
<feature type="binding site" evidence="12">
    <location>
        <position position="107"/>
    </location>
    <ligand>
        <name>[4Fe-4S] cluster</name>
        <dbReference type="ChEBI" id="CHEBI:49883"/>
        <note>4Fe-4S-S-AdoMet</note>
    </ligand>
</feature>
<feature type="active site" description="Proton acceptor" evidence="12">
    <location>
        <position position="83"/>
    </location>
</feature>
<dbReference type="NCBIfam" id="TIGR00048">
    <property type="entry name" value="rRNA_mod_RlmN"/>
    <property type="match status" value="1"/>
</dbReference>
<dbReference type="GO" id="GO:0030488">
    <property type="term" value="P:tRNA methylation"/>
    <property type="evidence" value="ECO:0007669"/>
    <property type="project" value="UniProtKB-UniRule"/>
</dbReference>
<keyword evidence="11 12" id="KW-0411">Iron-sulfur</keyword>
<evidence type="ECO:0000256" key="12">
    <source>
        <dbReference type="HAMAP-Rule" id="MF_01849"/>
    </source>
</evidence>
<dbReference type="SFLD" id="SFLDG01062">
    <property type="entry name" value="methyltransferase_(Class_A)"/>
    <property type="match status" value="1"/>
</dbReference>
<comment type="function">
    <text evidence="12">Specifically methylates position 2 of adenine 2503 in 23S rRNA and position 2 of adenine 37 in tRNAs.</text>
</comment>
<dbReference type="SUPFAM" id="SSF102114">
    <property type="entry name" value="Radical SAM enzymes"/>
    <property type="match status" value="1"/>
</dbReference>
<dbReference type="Gene3D" id="3.20.20.70">
    <property type="entry name" value="Aldolase class I"/>
    <property type="match status" value="1"/>
</dbReference>
<comment type="similarity">
    <text evidence="12">Belongs to the radical SAM superfamily. RlmN family.</text>
</comment>
<comment type="caution">
    <text evidence="14">The sequence shown here is derived from an EMBL/GenBank/DDBJ whole genome shotgun (WGS) entry which is preliminary data.</text>
</comment>
<dbReference type="InterPro" id="IPR040072">
    <property type="entry name" value="Methyltransferase_A"/>
</dbReference>
<evidence type="ECO:0000256" key="8">
    <source>
        <dbReference type="ARBA" id="ARBA00022694"/>
    </source>
</evidence>
<evidence type="ECO:0000256" key="7">
    <source>
        <dbReference type="ARBA" id="ARBA00022691"/>
    </source>
</evidence>
<comment type="catalytic activity">
    <reaction evidence="12">
        <text>adenosine(37) in tRNA + 2 reduced [2Fe-2S]-[ferredoxin] + 2 S-adenosyl-L-methionine = 2-methyladenosine(37) in tRNA + 5'-deoxyadenosine + L-methionine + 2 oxidized [2Fe-2S]-[ferredoxin] + S-adenosyl-L-homocysteine</text>
        <dbReference type="Rhea" id="RHEA:43332"/>
        <dbReference type="Rhea" id="RHEA-COMP:10000"/>
        <dbReference type="Rhea" id="RHEA-COMP:10001"/>
        <dbReference type="Rhea" id="RHEA-COMP:10162"/>
        <dbReference type="Rhea" id="RHEA-COMP:10485"/>
        <dbReference type="ChEBI" id="CHEBI:17319"/>
        <dbReference type="ChEBI" id="CHEBI:33737"/>
        <dbReference type="ChEBI" id="CHEBI:33738"/>
        <dbReference type="ChEBI" id="CHEBI:57844"/>
        <dbReference type="ChEBI" id="CHEBI:57856"/>
        <dbReference type="ChEBI" id="CHEBI:59789"/>
        <dbReference type="ChEBI" id="CHEBI:74411"/>
        <dbReference type="ChEBI" id="CHEBI:74497"/>
        <dbReference type="EC" id="2.1.1.192"/>
    </reaction>
</comment>